<dbReference type="STRING" id="431306.AGA_858"/>
<dbReference type="AlphaFoldDB" id="A0A0U5F554"/>
<gene>
    <name evidence="1" type="ORF">AGA_858</name>
    <name evidence="2" type="ORF">GOB80_07025</name>
</gene>
<evidence type="ECO:0000313" key="1">
    <source>
        <dbReference type="EMBL" id="CEF54580.1"/>
    </source>
</evidence>
<reference evidence="1" key="1">
    <citation type="submission" date="2014-09" db="EMBL/GenBank/DDBJ databases">
        <authorList>
            <person name="Magalhaes I.L.F."/>
            <person name="Oliveira U."/>
            <person name="Santos F.R."/>
            <person name="Vidigal T.H.D.A."/>
            <person name="Brescovit A.D."/>
            <person name="Santos A.J."/>
        </authorList>
    </citation>
    <scope>NUCLEOTIDE SEQUENCE</scope>
    <source>
        <strain evidence="1">LMG 23848T</strain>
    </source>
</reference>
<evidence type="ECO:0000313" key="3">
    <source>
        <dbReference type="Proteomes" id="UP000068250"/>
    </source>
</evidence>
<protein>
    <submittedName>
        <fullName evidence="1">Uncharacterized protein</fullName>
    </submittedName>
</protein>
<dbReference type="Proteomes" id="UP000657200">
    <property type="component" value="Unassembled WGS sequence"/>
</dbReference>
<evidence type="ECO:0000313" key="4">
    <source>
        <dbReference type="Proteomes" id="UP000657200"/>
    </source>
</evidence>
<dbReference type="OrthoDB" id="7219569at2"/>
<name>A0A0U5F554_9PROT</name>
<sequence>MSYKNEAYEKALNEGMFSTEGLTPFVAIEVQKYETAIVNLLRVADAMQFPFFTDNKFAAVELAFAEEAIGDMVCAVRELHEKNRLDRGLVAQTRHDAMRGLEVAA</sequence>
<reference evidence="3" key="2">
    <citation type="submission" date="2014-09" db="EMBL/GenBank/DDBJ databases">
        <authorList>
            <person name="Illeghems K.G."/>
        </authorList>
    </citation>
    <scope>NUCLEOTIDE SEQUENCE [LARGE SCALE GENOMIC DNA]</scope>
    <source>
        <strain evidence="3">LMG 23848T</strain>
    </source>
</reference>
<organism evidence="1 3">
    <name type="scientific">Acetobacter ghanensis</name>
    <dbReference type="NCBI Taxonomy" id="431306"/>
    <lineage>
        <taxon>Bacteria</taxon>
        <taxon>Pseudomonadati</taxon>
        <taxon>Pseudomonadota</taxon>
        <taxon>Alphaproteobacteria</taxon>
        <taxon>Acetobacterales</taxon>
        <taxon>Acetobacteraceae</taxon>
        <taxon>Acetobacter</taxon>
    </lineage>
</organism>
<dbReference type="RefSeq" id="WP_059023087.1">
    <property type="nucleotide sequence ID" value="NZ_LN609302.1"/>
</dbReference>
<keyword evidence="4" id="KW-1185">Reference proteome</keyword>
<reference evidence="2 4" key="3">
    <citation type="journal article" date="2020" name="Int. J. Syst. Evol. Microbiol.">
        <title>Novel acetic acid bacteria from cider fermentations: Acetobacter conturbans sp. nov. and Acetobacter fallax sp. nov.</title>
        <authorList>
            <person name="Sombolestani A.S."/>
            <person name="Cleenwerck I."/>
            <person name="Cnockaert M."/>
            <person name="Borremans W."/>
            <person name="Wieme A.D."/>
            <person name="De Vuyst L."/>
            <person name="Vandamme P."/>
        </authorList>
    </citation>
    <scope>NUCLEOTIDE SEQUENCE [LARGE SCALE GENOMIC DNA]</scope>
    <source>
        <strain evidence="2 4">LMG 23848</strain>
    </source>
</reference>
<dbReference type="EMBL" id="LN609302">
    <property type="protein sequence ID" value="CEF54580.1"/>
    <property type="molecule type" value="Genomic_DNA"/>
</dbReference>
<proteinExistence type="predicted"/>
<dbReference type="PATRIC" id="fig|431306.5.peg.843"/>
<accession>A0A0U5F554</accession>
<dbReference type="Proteomes" id="UP000068250">
    <property type="component" value="Chromosome I"/>
</dbReference>
<dbReference type="EMBL" id="WOTE01000003">
    <property type="protein sequence ID" value="NHO39441.1"/>
    <property type="molecule type" value="Genomic_DNA"/>
</dbReference>
<evidence type="ECO:0000313" key="2">
    <source>
        <dbReference type="EMBL" id="NHO39441.1"/>
    </source>
</evidence>